<evidence type="ECO:0000256" key="2">
    <source>
        <dbReference type="ARBA" id="ARBA00022741"/>
    </source>
</evidence>
<organism evidence="8 9">
    <name type="scientific">Ciona intestinalis</name>
    <name type="common">Transparent sea squirt</name>
    <name type="synonym">Ascidia intestinalis</name>
    <dbReference type="NCBI Taxonomy" id="7719"/>
    <lineage>
        <taxon>Eukaryota</taxon>
        <taxon>Metazoa</taxon>
        <taxon>Chordata</taxon>
        <taxon>Tunicata</taxon>
        <taxon>Ascidiacea</taxon>
        <taxon>Phlebobranchia</taxon>
        <taxon>Cionidae</taxon>
        <taxon>Ciona</taxon>
    </lineage>
</organism>
<reference evidence="8" key="3">
    <citation type="submission" date="2025-09" db="UniProtKB">
        <authorList>
            <consortium name="Ensembl"/>
        </authorList>
    </citation>
    <scope>IDENTIFICATION</scope>
</reference>
<keyword evidence="2 6" id="KW-0547">Nucleotide-binding</keyword>
<evidence type="ECO:0000256" key="7">
    <source>
        <dbReference type="RuleBase" id="RU361279"/>
    </source>
</evidence>
<dbReference type="PIRSF" id="PIRSF006806">
    <property type="entry name" value="FTHF_cligase"/>
    <property type="match status" value="1"/>
</dbReference>
<dbReference type="GO" id="GO:0005737">
    <property type="term" value="C:cytoplasm"/>
    <property type="evidence" value="ECO:0000318"/>
    <property type="project" value="GO_Central"/>
</dbReference>
<dbReference type="NCBIfam" id="TIGR02727">
    <property type="entry name" value="MTHFS_bact"/>
    <property type="match status" value="1"/>
</dbReference>
<proteinExistence type="inferred from homology"/>
<dbReference type="Pfam" id="PF01812">
    <property type="entry name" value="5-FTHF_cyc-lig"/>
    <property type="match status" value="1"/>
</dbReference>
<dbReference type="GO" id="GO:0005524">
    <property type="term" value="F:ATP binding"/>
    <property type="evidence" value="ECO:0007669"/>
    <property type="project" value="UniProtKB-KW"/>
</dbReference>
<dbReference type="PANTHER" id="PTHR23407:SF1">
    <property type="entry name" value="5-FORMYLTETRAHYDROFOLATE CYCLO-LIGASE"/>
    <property type="match status" value="1"/>
</dbReference>
<evidence type="ECO:0000256" key="5">
    <source>
        <dbReference type="ARBA" id="ARBA00038966"/>
    </source>
</evidence>
<dbReference type="GeneTree" id="ENSGT00390000017791"/>
<dbReference type="AlphaFoldDB" id="F6YZ79"/>
<comment type="cofactor">
    <cofactor evidence="7">
        <name>Mg(2+)</name>
        <dbReference type="ChEBI" id="CHEBI:18420"/>
    </cofactor>
</comment>
<reference evidence="9" key="1">
    <citation type="journal article" date="2002" name="Science">
        <title>The draft genome of Ciona intestinalis: insights into chordate and vertebrate origins.</title>
        <authorList>
            <person name="Dehal P."/>
            <person name="Satou Y."/>
            <person name="Campbell R.K."/>
            <person name="Chapman J."/>
            <person name="Degnan B."/>
            <person name="De Tomaso A."/>
            <person name="Davidson B."/>
            <person name="Di Gregorio A."/>
            <person name="Gelpke M."/>
            <person name="Goodstein D.M."/>
            <person name="Harafuji N."/>
            <person name="Hastings K.E."/>
            <person name="Ho I."/>
            <person name="Hotta K."/>
            <person name="Huang W."/>
            <person name="Kawashima T."/>
            <person name="Lemaire P."/>
            <person name="Martinez D."/>
            <person name="Meinertzhagen I.A."/>
            <person name="Necula S."/>
            <person name="Nonaka M."/>
            <person name="Putnam N."/>
            <person name="Rash S."/>
            <person name="Saiga H."/>
            <person name="Satake M."/>
            <person name="Terry A."/>
            <person name="Yamada L."/>
            <person name="Wang H.G."/>
            <person name="Awazu S."/>
            <person name="Azumi K."/>
            <person name="Boore J."/>
            <person name="Branno M."/>
            <person name="Chin-Bow S."/>
            <person name="DeSantis R."/>
            <person name="Doyle S."/>
            <person name="Francino P."/>
            <person name="Keys D.N."/>
            <person name="Haga S."/>
            <person name="Hayashi H."/>
            <person name="Hino K."/>
            <person name="Imai K.S."/>
            <person name="Inaba K."/>
            <person name="Kano S."/>
            <person name="Kobayashi K."/>
            <person name="Kobayashi M."/>
            <person name="Lee B.I."/>
            <person name="Makabe K.W."/>
            <person name="Manohar C."/>
            <person name="Matassi G."/>
            <person name="Medina M."/>
            <person name="Mochizuki Y."/>
            <person name="Mount S."/>
            <person name="Morishita T."/>
            <person name="Miura S."/>
            <person name="Nakayama A."/>
            <person name="Nishizaka S."/>
            <person name="Nomoto H."/>
            <person name="Ohta F."/>
            <person name="Oishi K."/>
            <person name="Rigoutsos I."/>
            <person name="Sano M."/>
            <person name="Sasaki A."/>
            <person name="Sasakura Y."/>
            <person name="Shoguchi E."/>
            <person name="Shin-i T."/>
            <person name="Spagnuolo A."/>
            <person name="Stainier D."/>
            <person name="Suzuki M.M."/>
            <person name="Tassy O."/>
            <person name="Takatori N."/>
            <person name="Tokuoka M."/>
            <person name="Yagi K."/>
            <person name="Yoshizaki F."/>
            <person name="Wada S."/>
            <person name="Zhang C."/>
            <person name="Hyatt P.D."/>
            <person name="Larimer F."/>
            <person name="Detter C."/>
            <person name="Doggett N."/>
            <person name="Glavina T."/>
            <person name="Hawkins T."/>
            <person name="Richardson P."/>
            <person name="Lucas S."/>
            <person name="Kohara Y."/>
            <person name="Levine M."/>
            <person name="Satoh N."/>
            <person name="Rokhsar D.S."/>
        </authorList>
    </citation>
    <scope>NUCLEOTIDE SEQUENCE [LARGE SCALE GENOMIC DNA]</scope>
</reference>
<feature type="binding site" evidence="6">
    <location>
        <position position="59"/>
    </location>
    <ligand>
        <name>substrate</name>
    </ligand>
</feature>
<feature type="binding site" evidence="6">
    <location>
        <begin position="8"/>
        <end position="12"/>
    </location>
    <ligand>
        <name>ATP</name>
        <dbReference type="ChEBI" id="CHEBI:30616"/>
    </ligand>
</feature>
<evidence type="ECO:0000313" key="8">
    <source>
        <dbReference type="Ensembl" id="ENSCINP00000027896.2"/>
    </source>
</evidence>
<dbReference type="SUPFAM" id="SSF100950">
    <property type="entry name" value="NagB/RpiA/CoA transferase-like"/>
    <property type="match status" value="1"/>
</dbReference>
<dbReference type="GO" id="GO:0046872">
    <property type="term" value="F:metal ion binding"/>
    <property type="evidence" value="ECO:0007669"/>
    <property type="project" value="UniProtKB-KW"/>
</dbReference>
<dbReference type="EC" id="6.3.3.2" evidence="5 7"/>
<dbReference type="HOGENOM" id="CLU_066245_2_1_1"/>
<keyword evidence="7" id="KW-0460">Magnesium</keyword>
<name>F6YZ79_CIOIN</name>
<dbReference type="Proteomes" id="UP000008144">
    <property type="component" value="Unassembled WGS sequence"/>
</dbReference>
<dbReference type="FunFam" id="3.40.50.10420:FF:000007">
    <property type="entry name" value="5-formyltetrahydrofolate cyclo-ligase"/>
    <property type="match status" value="1"/>
</dbReference>
<dbReference type="Gene3D" id="3.40.50.10420">
    <property type="entry name" value="NagB/RpiA/CoA transferase-like"/>
    <property type="match status" value="1"/>
</dbReference>
<dbReference type="GO" id="GO:0009396">
    <property type="term" value="P:folic acid-containing compound biosynthetic process"/>
    <property type="evidence" value="ECO:0000318"/>
    <property type="project" value="GO_Central"/>
</dbReference>
<dbReference type="STRING" id="7719.ENSCINP00000027896"/>
<dbReference type="OMA" id="STIYPCQ"/>
<dbReference type="GO" id="GO:0035999">
    <property type="term" value="P:tetrahydrofolate interconversion"/>
    <property type="evidence" value="ECO:0000318"/>
    <property type="project" value="GO_Central"/>
</dbReference>
<dbReference type="GO" id="GO:0005739">
    <property type="term" value="C:mitochondrion"/>
    <property type="evidence" value="ECO:0000318"/>
    <property type="project" value="GO_Central"/>
</dbReference>
<sequence length="195" mass="22229">TIMMRAAKQALRKKVKLDLKEMTLKEKTLQSANITQQVLDNKWYKSATRLSIYLSMKNEVQTYDILKHAIDSNKAVFIPKYVGDNMDMVRLHSMEDYEALPETKWFIKQPLDGDNTRENAIETGGLDLILVPGVAFTKAGGRMGHGKGYYDTYIEKISIVKKPKLVGLAFNVQMLDEIPLSEHDQPLDDVITYKC</sequence>
<keyword evidence="3 6" id="KW-0067">ATP-binding</keyword>
<reference evidence="8" key="2">
    <citation type="submission" date="2025-08" db="UniProtKB">
        <authorList>
            <consortium name="Ensembl"/>
        </authorList>
    </citation>
    <scope>IDENTIFICATION</scope>
</reference>
<dbReference type="GO" id="GO:0030272">
    <property type="term" value="F:5-formyltetrahydrofolate cyclo-ligase activity"/>
    <property type="evidence" value="ECO:0000318"/>
    <property type="project" value="GO_Central"/>
</dbReference>
<feature type="binding site" evidence="6">
    <location>
        <begin position="142"/>
        <end position="150"/>
    </location>
    <ligand>
        <name>ATP</name>
        <dbReference type="ChEBI" id="CHEBI:30616"/>
    </ligand>
</feature>
<accession>F6YZ79</accession>
<protein>
    <recommendedName>
        <fullName evidence="5 7">5-formyltetrahydrofolate cyclo-ligase</fullName>
        <ecNumber evidence="5 7">6.3.3.2</ecNumber>
    </recommendedName>
</protein>
<comment type="catalytic activity">
    <reaction evidence="4 7">
        <text>(6S)-5-formyl-5,6,7,8-tetrahydrofolate + ATP = (6R)-5,10-methenyltetrahydrofolate + ADP + phosphate</text>
        <dbReference type="Rhea" id="RHEA:10488"/>
        <dbReference type="ChEBI" id="CHEBI:30616"/>
        <dbReference type="ChEBI" id="CHEBI:43474"/>
        <dbReference type="ChEBI" id="CHEBI:57455"/>
        <dbReference type="ChEBI" id="CHEBI:57457"/>
        <dbReference type="ChEBI" id="CHEBI:456216"/>
        <dbReference type="EC" id="6.3.3.2"/>
    </reaction>
</comment>
<dbReference type="FunCoup" id="F6YZ79">
    <property type="interactions" value="41"/>
</dbReference>
<keyword evidence="7" id="KW-0479">Metal-binding</keyword>
<feature type="binding site" evidence="6">
    <location>
        <position position="54"/>
    </location>
    <ligand>
        <name>substrate</name>
    </ligand>
</feature>
<dbReference type="InterPro" id="IPR024185">
    <property type="entry name" value="FTHF_cligase-like_sf"/>
</dbReference>
<dbReference type="InParanoid" id="F6YZ79"/>
<dbReference type="PANTHER" id="PTHR23407">
    <property type="entry name" value="ATPASE INHIBITOR/5-FORMYLTETRAHYDROFOLATE CYCLO-LIGASE"/>
    <property type="match status" value="1"/>
</dbReference>
<dbReference type="InterPro" id="IPR037171">
    <property type="entry name" value="NagB/RpiA_transferase-like"/>
</dbReference>
<comment type="similarity">
    <text evidence="1 7">Belongs to the 5-formyltetrahydrofolate cyclo-ligase family.</text>
</comment>
<dbReference type="InterPro" id="IPR002698">
    <property type="entry name" value="FTHF_cligase"/>
</dbReference>
<evidence type="ECO:0000256" key="6">
    <source>
        <dbReference type="PIRSR" id="PIRSR006806-1"/>
    </source>
</evidence>
<evidence type="ECO:0000313" key="9">
    <source>
        <dbReference type="Proteomes" id="UP000008144"/>
    </source>
</evidence>
<dbReference type="Ensembl" id="ENSCINT00000028142.2">
    <property type="protein sequence ID" value="ENSCINP00000027896.2"/>
    <property type="gene ID" value="ENSCING00000015922.2"/>
</dbReference>
<keyword evidence="9" id="KW-1185">Reference proteome</keyword>
<evidence type="ECO:0000256" key="3">
    <source>
        <dbReference type="ARBA" id="ARBA00022840"/>
    </source>
</evidence>
<evidence type="ECO:0000256" key="4">
    <source>
        <dbReference type="ARBA" id="ARBA00036539"/>
    </source>
</evidence>
<evidence type="ECO:0000256" key="1">
    <source>
        <dbReference type="ARBA" id="ARBA00010638"/>
    </source>
</evidence>